<accession>A0A4V2YYS4</accession>
<evidence type="ECO:0000313" key="4">
    <source>
        <dbReference type="EMBL" id="TDD94357.1"/>
    </source>
</evidence>
<dbReference type="PROSITE" id="PS51462">
    <property type="entry name" value="NUDIX"/>
    <property type="match status" value="1"/>
</dbReference>
<keyword evidence="2" id="KW-0378">Hydrolase</keyword>
<sequence length="195" mass="22056">MGAPTACARPRNCQIDRDRWARVADVVRRSILIQDDEVTKDTGFVLICSGYLVEQGRVLLVHHNRFGKWVPPGGHIEPGETFAEIAVREFKEETGLLVEALSAQPVIHPPDGNATPEPAPFYVDLEREGFRIPAIVQFFYVRRIGGEQELQAQLEEVADARWFTLGDLDDLPTFEQVRSLARFALRNYPIESERA</sequence>
<dbReference type="Proteomes" id="UP000294513">
    <property type="component" value="Unassembled WGS sequence"/>
</dbReference>
<dbReference type="InterPro" id="IPR015797">
    <property type="entry name" value="NUDIX_hydrolase-like_dom_sf"/>
</dbReference>
<dbReference type="Gene3D" id="3.90.79.10">
    <property type="entry name" value="Nucleoside Triphosphate Pyrophosphohydrolase"/>
    <property type="match status" value="1"/>
</dbReference>
<evidence type="ECO:0000256" key="2">
    <source>
        <dbReference type="ARBA" id="ARBA00022801"/>
    </source>
</evidence>
<dbReference type="Pfam" id="PF00293">
    <property type="entry name" value="NUDIX"/>
    <property type="match status" value="1"/>
</dbReference>
<gene>
    <name evidence="4" type="ORF">E1298_07105</name>
</gene>
<reference evidence="4 5" key="1">
    <citation type="submission" date="2019-03" db="EMBL/GenBank/DDBJ databases">
        <title>Draft genome sequences of novel Actinobacteria.</title>
        <authorList>
            <person name="Sahin N."/>
            <person name="Ay H."/>
            <person name="Saygin H."/>
        </authorList>
    </citation>
    <scope>NUCLEOTIDE SEQUENCE [LARGE SCALE GENOMIC DNA]</scope>
    <source>
        <strain evidence="4 5">H3C3</strain>
    </source>
</reference>
<dbReference type="EMBL" id="SMKU01000020">
    <property type="protein sequence ID" value="TDD94357.1"/>
    <property type="molecule type" value="Genomic_DNA"/>
</dbReference>
<proteinExistence type="predicted"/>
<dbReference type="SUPFAM" id="SSF55811">
    <property type="entry name" value="Nudix"/>
    <property type="match status" value="1"/>
</dbReference>
<dbReference type="AlphaFoldDB" id="A0A4V2YYS4"/>
<dbReference type="GO" id="GO:0016787">
    <property type="term" value="F:hydrolase activity"/>
    <property type="evidence" value="ECO:0007669"/>
    <property type="project" value="UniProtKB-KW"/>
</dbReference>
<comment type="caution">
    <text evidence="4">The sequence shown here is derived from an EMBL/GenBank/DDBJ whole genome shotgun (WGS) entry which is preliminary data.</text>
</comment>
<dbReference type="InterPro" id="IPR000086">
    <property type="entry name" value="NUDIX_hydrolase_dom"/>
</dbReference>
<protein>
    <submittedName>
        <fullName evidence="4">NUDIX domain-containing protein</fullName>
    </submittedName>
</protein>
<comment type="cofactor">
    <cofactor evidence="1">
        <name>Mg(2+)</name>
        <dbReference type="ChEBI" id="CHEBI:18420"/>
    </cofactor>
</comment>
<dbReference type="CDD" id="cd03674">
    <property type="entry name" value="NUDIX_Hydrolase"/>
    <property type="match status" value="1"/>
</dbReference>
<dbReference type="InterPro" id="IPR020476">
    <property type="entry name" value="Nudix_hydrolase"/>
</dbReference>
<dbReference type="PANTHER" id="PTHR43046">
    <property type="entry name" value="GDP-MANNOSE MANNOSYL HYDROLASE"/>
    <property type="match status" value="1"/>
</dbReference>
<feature type="domain" description="Nudix hydrolase" evidence="3">
    <location>
        <begin position="43"/>
        <end position="185"/>
    </location>
</feature>
<name>A0A4V2YYS4_9ACTN</name>
<evidence type="ECO:0000259" key="3">
    <source>
        <dbReference type="PROSITE" id="PS51462"/>
    </source>
</evidence>
<evidence type="ECO:0000313" key="5">
    <source>
        <dbReference type="Proteomes" id="UP000294513"/>
    </source>
</evidence>
<evidence type="ECO:0000256" key="1">
    <source>
        <dbReference type="ARBA" id="ARBA00001946"/>
    </source>
</evidence>
<dbReference type="OrthoDB" id="21342at2"/>
<keyword evidence="5" id="KW-1185">Reference proteome</keyword>
<organism evidence="4 5">
    <name type="scientific">Actinomadura rubrisoli</name>
    <dbReference type="NCBI Taxonomy" id="2530368"/>
    <lineage>
        <taxon>Bacteria</taxon>
        <taxon>Bacillati</taxon>
        <taxon>Actinomycetota</taxon>
        <taxon>Actinomycetes</taxon>
        <taxon>Streptosporangiales</taxon>
        <taxon>Thermomonosporaceae</taxon>
        <taxon>Actinomadura</taxon>
    </lineage>
</organism>
<dbReference type="PANTHER" id="PTHR43046:SF14">
    <property type="entry name" value="MUTT_NUDIX FAMILY PROTEIN"/>
    <property type="match status" value="1"/>
</dbReference>
<dbReference type="PRINTS" id="PR00502">
    <property type="entry name" value="NUDIXFAMILY"/>
</dbReference>